<dbReference type="OrthoDB" id="5298866at2"/>
<evidence type="ECO:0000313" key="2">
    <source>
        <dbReference type="Proteomes" id="UP000675920"/>
    </source>
</evidence>
<organism evidence="2 3">
    <name type="scientific">Derxia gummosa DSM 723</name>
    <dbReference type="NCBI Taxonomy" id="1121388"/>
    <lineage>
        <taxon>Bacteria</taxon>
        <taxon>Pseudomonadati</taxon>
        <taxon>Pseudomonadota</taxon>
        <taxon>Betaproteobacteria</taxon>
        <taxon>Burkholderiales</taxon>
        <taxon>Alcaligenaceae</taxon>
        <taxon>Derxia</taxon>
    </lineage>
</organism>
<dbReference type="AlphaFoldDB" id="A0A8B6X242"/>
<evidence type="ECO:0008006" key="4">
    <source>
        <dbReference type="Google" id="ProtNLM"/>
    </source>
</evidence>
<reference evidence="3" key="1">
    <citation type="submission" date="2025-08" db="UniProtKB">
        <authorList>
            <consortium name="RefSeq"/>
        </authorList>
    </citation>
    <scope>IDENTIFICATION</scope>
</reference>
<evidence type="ECO:0000256" key="1">
    <source>
        <dbReference type="SAM" id="MobiDB-lite"/>
    </source>
</evidence>
<feature type="region of interest" description="Disordered" evidence="1">
    <location>
        <begin position="126"/>
        <end position="177"/>
    </location>
</feature>
<keyword evidence="2" id="KW-1185">Reference proteome</keyword>
<sequence>MKTVVALLVAANLLLFGAAQGWFGAEVWHRMHPNAGEPARMEQQVAPELIRVPTPAGAAPGTAPTGTENAPAQPGGEPRSAIGAASAQASARQPGQAEGQAAAGSAVVPAAGTVALAATGPVASEPAGAMPAAGASAPSAGPQTAAQTAADPTAGPRAAPPANGATPAAQPAAAPAMQPGARVACTEFGPLPADDAGKLLARLRNEPGLKLGSRTQPESTTWLVHLPPQADRAALDRAAADLRAHGVEDFYVLQEPAAFRNAISLGVFRSVDGANTQAAQLGGRGIKGIKVTARPSASSLGFVEVRDLAVASQPALDRAARDWPAQRWHACAQAVAAR</sequence>
<dbReference type="RefSeq" id="WP_028310640.1">
    <property type="nucleotide sequence ID" value="NZ_AXWS01000007.1"/>
</dbReference>
<proteinExistence type="predicted"/>
<feature type="compositionally biased region" description="Low complexity" evidence="1">
    <location>
        <begin position="53"/>
        <end position="67"/>
    </location>
</feature>
<feature type="compositionally biased region" description="Low complexity" evidence="1">
    <location>
        <begin position="78"/>
        <end position="100"/>
    </location>
</feature>
<protein>
    <recommendedName>
        <fullName evidence="4">SPOR domain-containing protein</fullName>
    </recommendedName>
</protein>
<dbReference type="Proteomes" id="UP000675920">
    <property type="component" value="Unplaced"/>
</dbReference>
<feature type="region of interest" description="Disordered" evidence="1">
    <location>
        <begin position="53"/>
        <end position="100"/>
    </location>
</feature>
<name>A0A8B6X242_9BURK</name>
<accession>A0A8B6X242</accession>
<evidence type="ECO:0000313" key="3">
    <source>
        <dbReference type="RefSeq" id="WP_028310640.1"/>
    </source>
</evidence>